<evidence type="ECO:0000313" key="1">
    <source>
        <dbReference type="EMBL" id="GFQ65164.1"/>
    </source>
</evidence>
<keyword evidence="2" id="KW-1185">Reference proteome</keyword>
<proteinExistence type="predicted"/>
<evidence type="ECO:0000313" key="2">
    <source>
        <dbReference type="Proteomes" id="UP000887116"/>
    </source>
</evidence>
<sequence>MSFFFEPNVLPTPRHNLRVMGGPSRVHQNARVVCPELCSESFHRTVNVMPRMNDHYACIPPPKPDGRVIGGPSCVHQNARSVGPQHCSELFHSMVNAVPLRNECFANPPQ</sequence>
<dbReference type="EMBL" id="BMAO01010148">
    <property type="protein sequence ID" value="GFQ65164.1"/>
    <property type="molecule type" value="Genomic_DNA"/>
</dbReference>
<dbReference type="Proteomes" id="UP000887116">
    <property type="component" value="Unassembled WGS sequence"/>
</dbReference>
<accession>A0A8X6K7R2</accession>
<dbReference type="AlphaFoldDB" id="A0A8X6K7R2"/>
<comment type="caution">
    <text evidence="1">The sequence shown here is derived from an EMBL/GenBank/DDBJ whole genome shotgun (WGS) entry which is preliminary data.</text>
</comment>
<reference evidence="1" key="1">
    <citation type="submission" date="2020-07" db="EMBL/GenBank/DDBJ databases">
        <title>Multicomponent nature underlies the extraordinary mechanical properties of spider dragline silk.</title>
        <authorList>
            <person name="Kono N."/>
            <person name="Nakamura H."/>
            <person name="Mori M."/>
            <person name="Yoshida Y."/>
            <person name="Ohtoshi R."/>
            <person name="Malay A.D."/>
            <person name="Moran D.A.P."/>
            <person name="Tomita M."/>
            <person name="Numata K."/>
            <person name="Arakawa K."/>
        </authorList>
    </citation>
    <scope>NUCLEOTIDE SEQUENCE</scope>
</reference>
<protein>
    <submittedName>
        <fullName evidence="1">Uncharacterized protein</fullName>
    </submittedName>
</protein>
<name>A0A8X6K7R2_TRICU</name>
<organism evidence="1 2">
    <name type="scientific">Trichonephila clavata</name>
    <name type="common">Joro spider</name>
    <name type="synonym">Nephila clavata</name>
    <dbReference type="NCBI Taxonomy" id="2740835"/>
    <lineage>
        <taxon>Eukaryota</taxon>
        <taxon>Metazoa</taxon>
        <taxon>Ecdysozoa</taxon>
        <taxon>Arthropoda</taxon>
        <taxon>Chelicerata</taxon>
        <taxon>Arachnida</taxon>
        <taxon>Araneae</taxon>
        <taxon>Araneomorphae</taxon>
        <taxon>Entelegynae</taxon>
        <taxon>Araneoidea</taxon>
        <taxon>Nephilidae</taxon>
        <taxon>Trichonephila</taxon>
    </lineage>
</organism>
<gene>
    <name evidence="1" type="ORF">TNCT_59421</name>
</gene>